<name>A0A430Q4X0_SCHBO</name>
<dbReference type="Pfam" id="PF00209">
    <property type="entry name" value="SNF"/>
    <property type="match status" value="1"/>
</dbReference>
<dbReference type="PROSITE" id="PS50267">
    <property type="entry name" value="NA_NEUROTRAN_SYMP_3"/>
    <property type="match status" value="1"/>
</dbReference>
<dbReference type="SUPFAM" id="SSF161070">
    <property type="entry name" value="SNF-like"/>
    <property type="match status" value="1"/>
</dbReference>
<evidence type="ECO:0000256" key="7">
    <source>
        <dbReference type="SAM" id="Phobius"/>
    </source>
</evidence>
<evidence type="ECO:0000256" key="6">
    <source>
        <dbReference type="PIRSR" id="PIRSR600175-1"/>
    </source>
</evidence>
<evidence type="ECO:0000256" key="5">
    <source>
        <dbReference type="ARBA" id="ARBA00023136"/>
    </source>
</evidence>
<feature type="transmembrane region" description="Helical" evidence="7">
    <location>
        <begin position="106"/>
        <end position="126"/>
    </location>
</feature>
<evidence type="ECO:0000313" key="9">
    <source>
        <dbReference type="Proteomes" id="UP000290809"/>
    </source>
</evidence>
<feature type="transmembrane region" description="Helical" evidence="7">
    <location>
        <begin position="75"/>
        <end position="94"/>
    </location>
</feature>
<keyword evidence="6" id="KW-0479">Metal-binding</keyword>
<keyword evidence="5 7" id="KW-0472">Membrane</keyword>
<dbReference type="GO" id="GO:0006865">
    <property type="term" value="P:amino acid transport"/>
    <property type="evidence" value="ECO:0007669"/>
    <property type="project" value="TreeGrafter"/>
</dbReference>
<dbReference type="AlphaFoldDB" id="A0A430Q4X0"/>
<proteinExistence type="predicted"/>
<dbReference type="STRING" id="6184.A0A430Q4X0"/>
<evidence type="ECO:0000256" key="1">
    <source>
        <dbReference type="ARBA" id="ARBA00004141"/>
    </source>
</evidence>
<dbReference type="GO" id="GO:0035725">
    <property type="term" value="P:sodium ion transmembrane transport"/>
    <property type="evidence" value="ECO:0007669"/>
    <property type="project" value="TreeGrafter"/>
</dbReference>
<comment type="subcellular location">
    <subcellularLocation>
        <location evidence="1">Membrane</location>
        <topology evidence="1">Multi-pass membrane protein</topology>
    </subcellularLocation>
</comment>
<sequence length="149" mass="17167">MITSNQKLQNKYYLKLSLLFRCELLNKLTVDNNYMEDPSKSFKSEDNLGNLASWSTITQTTSQTTTKRDRWKGKIDFLIACMGFSIGLGNVWRFPYLCYKNGGGKLLKYFIIIVIIWLSLTLIQLFGNKTTITVANWNALKFIGFNLKV</sequence>
<feature type="binding site" evidence="6">
    <location>
        <position position="90"/>
    </location>
    <ligand>
        <name>Na(+)</name>
        <dbReference type="ChEBI" id="CHEBI:29101"/>
        <label>1</label>
    </ligand>
</feature>
<keyword evidence="4 7" id="KW-1133">Transmembrane helix</keyword>
<feature type="binding site" evidence="6">
    <location>
        <position position="83"/>
    </location>
    <ligand>
        <name>Na(+)</name>
        <dbReference type="ChEBI" id="CHEBI:29101"/>
        <label>1</label>
    </ligand>
</feature>
<keyword evidence="3 7" id="KW-0812">Transmembrane</keyword>
<comment type="caution">
    <text evidence="8">The sequence shown here is derived from an EMBL/GenBank/DDBJ whole genome shotgun (WGS) entry which is preliminary data.</text>
</comment>
<dbReference type="GO" id="GO:0046872">
    <property type="term" value="F:metal ion binding"/>
    <property type="evidence" value="ECO:0007669"/>
    <property type="project" value="UniProtKB-KW"/>
</dbReference>
<dbReference type="InterPro" id="IPR000175">
    <property type="entry name" value="Na/ntran_symport"/>
</dbReference>
<protein>
    <recommendedName>
        <fullName evidence="10">Transporter</fullName>
    </recommendedName>
</protein>
<accession>A0A430Q4X0</accession>
<organism evidence="8 9">
    <name type="scientific">Schistosoma bovis</name>
    <name type="common">Blood fluke</name>
    <dbReference type="NCBI Taxonomy" id="6184"/>
    <lineage>
        <taxon>Eukaryota</taxon>
        <taxon>Metazoa</taxon>
        <taxon>Spiralia</taxon>
        <taxon>Lophotrochozoa</taxon>
        <taxon>Platyhelminthes</taxon>
        <taxon>Trematoda</taxon>
        <taxon>Digenea</taxon>
        <taxon>Strigeidida</taxon>
        <taxon>Schistosomatoidea</taxon>
        <taxon>Schistosomatidae</taxon>
        <taxon>Schistosoma</taxon>
    </lineage>
</organism>
<dbReference type="GO" id="GO:0005886">
    <property type="term" value="C:plasma membrane"/>
    <property type="evidence" value="ECO:0007669"/>
    <property type="project" value="TreeGrafter"/>
</dbReference>
<keyword evidence="2" id="KW-0813">Transport</keyword>
<dbReference type="PANTHER" id="PTHR11616:SF240">
    <property type="entry name" value="BLOATED TUBULES, ISOFORM B-RELATED"/>
    <property type="match status" value="1"/>
</dbReference>
<gene>
    <name evidence="8" type="ORF">DC041_0009253</name>
</gene>
<reference evidence="8 9" key="1">
    <citation type="journal article" date="2019" name="PLoS Pathog.">
        <title>Genome sequence of the bovine parasite Schistosoma bovis Tanzania.</title>
        <authorList>
            <person name="Oey H."/>
            <person name="Zakrzewski M."/>
            <person name="Gobert G."/>
            <person name="Gravermann K."/>
            <person name="Stoye J."/>
            <person name="Jones M."/>
            <person name="Mcmanus D."/>
            <person name="Krause L."/>
        </authorList>
    </citation>
    <scope>NUCLEOTIDE SEQUENCE [LARGE SCALE GENOMIC DNA]</scope>
    <source>
        <strain evidence="8 9">TAN1997</strain>
    </source>
</reference>
<evidence type="ECO:0000256" key="2">
    <source>
        <dbReference type="ARBA" id="ARBA00022448"/>
    </source>
</evidence>
<evidence type="ECO:0000313" key="8">
    <source>
        <dbReference type="EMBL" id="RTG82717.1"/>
    </source>
</evidence>
<dbReference type="PANTHER" id="PTHR11616">
    <property type="entry name" value="SODIUM/CHLORIDE DEPENDENT TRANSPORTER"/>
    <property type="match status" value="1"/>
</dbReference>
<evidence type="ECO:0008006" key="10">
    <source>
        <dbReference type="Google" id="ProtNLM"/>
    </source>
</evidence>
<keyword evidence="9" id="KW-1185">Reference proteome</keyword>
<dbReference type="InterPro" id="IPR037272">
    <property type="entry name" value="SNS_sf"/>
</dbReference>
<keyword evidence="6" id="KW-0915">Sodium</keyword>
<dbReference type="Proteomes" id="UP000290809">
    <property type="component" value="Unassembled WGS sequence"/>
</dbReference>
<evidence type="ECO:0000256" key="3">
    <source>
        <dbReference type="ARBA" id="ARBA00022692"/>
    </source>
</evidence>
<evidence type="ECO:0000256" key="4">
    <source>
        <dbReference type="ARBA" id="ARBA00022989"/>
    </source>
</evidence>
<dbReference type="EMBL" id="QMKO01002725">
    <property type="protein sequence ID" value="RTG82717.1"/>
    <property type="molecule type" value="Genomic_DNA"/>
</dbReference>